<dbReference type="Proteomes" id="UP000616769">
    <property type="component" value="Unassembled WGS sequence"/>
</dbReference>
<evidence type="ECO:0000313" key="2">
    <source>
        <dbReference type="Proteomes" id="UP000616769"/>
    </source>
</evidence>
<name>A0A132AJ95_SARSC</name>
<evidence type="ECO:0000313" key="1">
    <source>
        <dbReference type="EMBL" id="KPM11003.1"/>
    </source>
</evidence>
<gene>
    <name evidence="1" type="ORF">QR98_0095680</name>
</gene>
<dbReference type="VEuPathDB" id="VectorBase:SSCA010579"/>
<sequence length="88" mass="9837">MKIFCPSNMAFIVRIFFYGSALGIALMGVCIWIRSDSALWAYADNMDIFRYYQASYICLAVSGLILVMGIVGCMGAARENHSASFQRF</sequence>
<proteinExistence type="predicted"/>
<dbReference type="PRINTS" id="PR00259">
    <property type="entry name" value="TMFOUR"/>
</dbReference>
<dbReference type="EMBL" id="JXLN01016210">
    <property type="protein sequence ID" value="KPM11003.1"/>
    <property type="molecule type" value="Genomic_DNA"/>
</dbReference>
<reference evidence="1 2" key="1">
    <citation type="journal article" date="2015" name="Parasit. Vectors">
        <title>Draft genome of the scabies mite.</title>
        <authorList>
            <person name="Rider S.D.Jr."/>
            <person name="Morgan M.S."/>
            <person name="Arlian L.G."/>
        </authorList>
    </citation>
    <scope>NUCLEOTIDE SEQUENCE [LARGE SCALE GENOMIC DNA]</scope>
    <source>
        <strain evidence="1">Arlian Lab</strain>
    </source>
</reference>
<dbReference type="AlphaFoldDB" id="A0A132AJ95"/>
<dbReference type="OrthoDB" id="10051670at2759"/>
<comment type="caution">
    <text evidence="1">The sequence shown here is derived from an EMBL/GenBank/DDBJ whole genome shotgun (WGS) entry which is preliminary data.</text>
</comment>
<accession>A0A132AJ95</accession>
<protein>
    <submittedName>
        <fullName evidence="1">Tetraspanin-like protein 8</fullName>
    </submittedName>
</protein>
<organism evidence="1 2">
    <name type="scientific">Sarcoptes scabiei</name>
    <name type="common">Itch mite</name>
    <name type="synonym">Acarus scabiei</name>
    <dbReference type="NCBI Taxonomy" id="52283"/>
    <lineage>
        <taxon>Eukaryota</taxon>
        <taxon>Metazoa</taxon>
        <taxon>Ecdysozoa</taxon>
        <taxon>Arthropoda</taxon>
        <taxon>Chelicerata</taxon>
        <taxon>Arachnida</taxon>
        <taxon>Acari</taxon>
        <taxon>Acariformes</taxon>
        <taxon>Sarcoptiformes</taxon>
        <taxon>Astigmata</taxon>
        <taxon>Psoroptidia</taxon>
        <taxon>Sarcoptoidea</taxon>
        <taxon>Sarcoptidae</taxon>
        <taxon>Sarcoptinae</taxon>
        <taxon>Sarcoptes</taxon>
    </lineage>
</organism>